<keyword evidence="4" id="KW-1185">Reference proteome</keyword>
<gene>
    <name evidence="3" type="ORF">Hamer_G003502</name>
</gene>
<protein>
    <submittedName>
        <fullName evidence="3">Uncharacterized protein</fullName>
    </submittedName>
</protein>
<evidence type="ECO:0000256" key="2">
    <source>
        <dbReference type="SAM" id="Phobius"/>
    </source>
</evidence>
<comment type="caution">
    <text evidence="3">The sequence shown here is derived from an EMBL/GenBank/DDBJ whole genome shotgun (WGS) entry which is preliminary data.</text>
</comment>
<evidence type="ECO:0000313" key="4">
    <source>
        <dbReference type="Proteomes" id="UP000747542"/>
    </source>
</evidence>
<sequence length="191" mass="21374">MWQEIYGKKRWWCCCVLMLATLVHVLIFVWHSHPSPVSQVVSTGHYLIASLPYRREDSTVSSKNTKKSLVLSQRCYLYTGITAHNTCCKMLDYTMNNGSNILECAKNHRLQFSRNFRRGTTSAQTEETALTPGGEATAGGRGGGAAGVYWVMVGDSHIRNVFDVLVSRIRGPRLQYRFANDTEVGYCLTAG</sequence>
<proteinExistence type="predicted"/>
<dbReference type="EMBL" id="JAHLQT010025476">
    <property type="protein sequence ID" value="KAG7164333.1"/>
    <property type="molecule type" value="Genomic_DNA"/>
</dbReference>
<keyword evidence="2" id="KW-0472">Membrane</keyword>
<feature type="transmembrane region" description="Helical" evidence="2">
    <location>
        <begin position="12"/>
        <end position="30"/>
    </location>
</feature>
<keyword evidence="2" id="KW-0812">Transmembrane</keyword>
<keyword evidence="2" id="KW-1133">Transmembrane helix</keyword>
<dbReference type="Proteomes" id="UP000747542">
    <property type="component" value="Unassembled WGS sequence"/>
</dbReference>
<evidence type="ECO:0000256" key="1">
    <source>
        <dbReference type="SAM" id="MobiDB-lite"/>
    </source>
</evidence>
<reference evidence="3" key="1">
    <citation type="journal article" date="2021" name="Sci. Adv.">
        <title>The American lobster genome reveals insights on longevity, neural, and immune adaptations.</title>
        <authorList>
            <person name="Polinski J.M."/>
            <person name="Zimin A.V."/>
            <person name="Clark K.F."/>
            <person name="Kohn A.B."/>
            <person name="Sadowski N."/>
            <person name="Timp W."/>
            <person name="Ptitsyn A."/>
            <person name="Khanna P."/>
            <person name="Romanova D.Y."/>
            <person name="Williams P."/>
            <person name="Greenwood S.J."/>
            <person name="Moroz L.L."/>
            <person name="Walt D.R."/>
            <person name="Bodnar A.G."/>
        </authorList>
    </citation>
    <scope>NUCLEOTIDE SEQUENCE</scope>
    <source>
        <strain evidence="3">GMGI-L3</strain>
    </source>
</reference>
<evidence type="ECO:0000313" key="3">
    <source>
        <dbReference type="EMBL" id="KAG7164333.1"/>
    </source>
</evidence>
<name>A0A8J5MUA3_HOMAM</name>
<feature type="region of interest" description="Disordered" evidence="1">
    <location>
        <begin position="119"/>
        <end position="141"/>
    </location>
</feature>
<dbReference type="AlphaFoldDB" id="A0A8J5MUA3"/>
<accession>A0A8J5MUA3</accession>
<feature type="compositionally biased region" description="Polar residues" evidence="1">
    <location>
        <begin position="119"/>
        <end position="128"/>
    </location>
</feature>
<organism evidence="3 4">
    <name type="scientific">Homarus americanus</name>
    <name type="common">American lobster</name>
    <dbReference type="NCBI Taxonomy" id="6706"/>
    <lineage>
        <taxon>Eukaryota</taxon>
        <taxon>Metazoa</taxon>
        <taxon>Ecdysozoa</taxon>
        <taxon>Arthropoda</taxon>
        <taxon>Crustacea</taxon>
        <taxon>Multicrustacea</taxon>
        <taxon>Malacostraca</taxon>
        <taxon>Eumalacostraca</taxon>
        <taxon>Eucarida</taxon>
        <taxon>Decapoda</taxon>
        <taxon>Pleocyemata</taxon>
        <taxon>Astacidea</taxon>
        <taxon>Nephropoidea</taxon>
        <taxon>Nephropidae</taxon>
        <taxon>Homarus</taxon>
    </lineage>
</organism>